<accession>A0ACB7XXP4</accession>
<comment type="caution">
    <text evidence="1">The sequence shown here is derived from an EMBL/GenBank/DDBJ whole genome shotgun (WGS) entry which is preliminary data.</text>
</comment>
<dbReference type="EMBL" id="CM037155">
    <property type="protein sequence ID" value="KAH7845748.1"/>
    <property type="molecule type" value="Genomic_DNA"/>
</dbReference>
<name>A0ACB7XXP4_9ERIC</name>
<evidence type="ECO:0000313" key="2">
    <source>
        <dbReference type="Proteomes" id="UP000828048"/>
    </source>
</evidence>
<keyword evidence="2" id="KW-1185">Reference proteome</keyword>
<sequence length="308" mass="32878">MKGKYLEGKDHHANTLFTSMHHNFKHHNQQQPLQTHHFHLSQTSEDQESSVDRTDTRTQTKDVLLPGPAAATNSSNDGATIEVVRRPRGRPPGSKNKPKPPLIITHQPDLTGMMNPYVLEIPTGLDLIHSITQFSQKRSTAVCVLSATGPVSNVTLRQPTATVTFQGRFDMLSLSATVFPSPTTMTSSLRGTEFRISLGGPQGMVVGGTVVGPLFAADTVYVVAASFNNPSFHRLPLKEEEEELSGSGGNNEGRSVSPPVGHGGGDGGHAVAAAVGEACGVPFYTGGRLGEEMVWAPIAARPPPPPHY</sequence>
<dbReference type="Proteomes" id="UP000828048">
    <property type="component" value="Chromosome 5"/>
</dbReference>
<proteinExistence type="predicted"/>
<organism evidence="1 2">
    <name type="scientific">Vaccinium darrowii</name>
    <dbReference type="NCBI Taxonomy" id="229202"/>
    <lineage>
        <taxon>Eukaryota</taxon>
        <taxon>Viridiplantae</taxon>
        <taxon>Streptophyta</taxon>
        <taxon>Embryophyta</taxon>
        <taxon>Tracheophyta</taxon>
        <taxon>Spermatophyta</taxon>
        <taxon>Magnoliopsida</taxon>
        <taxon>eudicotyledons</taxon>
        <taxon>Gunneridae</taxon>
        <taxon>Pentapetalae</taxon>
        <taxon>asterids</taxon>
        <taxon>Ericales</taxon>
        <taxon>Ericaceae</taxon>
        <taxon>Vaccinioideae</taxon>
        <taxon>Vaccinieae</taxon>
        <taxon>Vaccinium</taxon>
    </lineage>
</organism>
<protein>
    <submittedName>
        <fullName evidence="1">Uncharacterized protein</fullName>
    </submittedName>
</protein>
<gene>
    <name evidence="1" type="ORF">Vadar_005524</name>
</gene>
<reference evidence="1 2" key="1">
    <citation type="journal article" date="2021" name="Hortic Res">
        <title>High-quality reference genome and annotation aids understanding of berry development for evergreen blueberry (Vaccinium darrowii).</title>
        <authorList>
            <person name="Yu J."/>
            <person name="Hulse-Kemp A.M."/>
            <person name="Babiker E."/>
            <person name="Staton M."/>
        </authorList>
    </citation>
    <scope>NUCLEOTIDE SEQUENCE [LARGE SCALE GENOMIC DNA]</scope>
    <source>
        <strain evidence="2">cv. NJ 8807/NJ 8810</strain>
        <tissue evidence="1">Young leaf</tissue>
    </source>
</reference>
<evidence type="ECO:0000313" key="1">
    <source>
        <dbReference type="EMBL" id="KAH7845748.1"/>
    </source>
</evidence>